<dbReference type="Proteomes" id="UP001500067">
    <property type="component" value="Unassembled WGS sequence"/>
</dbReference>
<feature type="binding site" evidence="4">
    <location>
        <begin position="78"/>
        <end position="82"/>
    </location>
    <ligand>
        <name>NADP(+)</name>
        <dbReference type="ChEBI" id="CHEBI:58349"/>
    </ligand>
</feature>
<comment type="pathway">
    <text evidence="4">Nucleotide-sugar biosynthesis; ADP-L-glycero-beta-D-manno-heptose biosynthesis; ADP-L-glycero-beta-D-manno-heptose from D-glycero-beta-D-manno-heptose 7-phosphate: step 4/4.</text>
</comment>
<feature type="binding site" evidence="4">
    <location>
        <position position="285"/>
    </location>
    <ligand>
        <name>substrate</name>
    </ligand>
</feature>
<keyword evidence="2 4" id="KW-0413">Isomerase</keyword>
<evidence type="ECO:0000313" key="7">
    <source>
        <dbReference type="Proteomes" id="UP001500067"/>
    </source>
</evidence>
<name>A0ABP8NMQ6_9BACT</name>
<feature type="binding site" evidence="4">
    <location>
        <position position="174"/>
    </location>
    <ligand>
        <name>substrate</name>
    </ligand>
</feature>
<evidence type="ECO:0000313" key="6">
    <source>
        <dbReference type="EMBL" id="GAA4467908.1"/>
    </source>
</evidence>
<dbReference type="PANTHER" id="PTHR43103:SF3">
    <property type="entry name" value="ADP-L-GLYCERO-D-MANNO-HEPTOSE-6-EPIMERASE"/>
    <property type="match status" value="1"/>
</dbReference>
<comment type="cofactor">
    <cofactor evidence="4">
        <name>NADP(+)</name>
        <dbReference type="ChEBI" id="CHEBI:58349"/>
    </cofactor>
    <text evidence="4">Binds 1 NADP(+) per subunit.</text>
</comment>
<protein>
    <recommendedName>
        <fullName evidence="4">ADP-L-glycero-D-manno-heptose-6-epimerase</fullName>
        <ecNumber evidence="4">5.1.3.20</ecNumber>
    </recommendedName>
    <alternativeName>
        <fullName evidence="4">ADP-L-glycero-beta-D-manno-heptose-6-epimerase</fullName>
        <shortName evidence="4">ADP-glyceromanno-heptose 6-epimerase</shortName>
        <shortName evidence="4">ADP-hep 6-epimerase</shortName>
        <shortName evidence="4">AGME</shortName>
    </alternativeName>
</protein>
<comment type="caution">
    <text evidence="6">The sequence shown here is derived from an EMBL/GenBank/DDBJ whole genome shotgun (WGS) entry which is preliminary data.</text>
</comment>
<feature type="binding site" evidence="4">
    <location>
        <position position="192"/>
    </location>
    <ligand>
        <name>substrate</name>
    </ligand>
</feature>
<dbReference type="InterPro" id="IPR036291">
    <property type="entry name" value="NAD(P)-bd_dom_sf"/>
</dbReference>
<feature type="binding site" evidence="4">
    <location>
        <begin position="36"/>
        <end position="37"/>
    </location>
    <ligand>
        <name>NADP(+)</name>
        <dbReference type="ChEBI" id="CHEBI:58349"/>
    </ligand>
</feature>
<dbReference type="HAMAP" id="MF_01601">
    <property type="entry name" value="Heptose_epimerase"/>
    <property type="match status" value="1"/>
</dbReference>
<dbReference type="NCBIfam" id="TIGR02197">
    <property type="entry name" value="heptose_epim"/>
    <property type="match status" value="1"/>
</dbReference>
<evidence type="ECO:0000259" key="5">
    <source>
        <dbReference type="Pfam" id="PF01370"/>
    </source>
</evidence>
<proteinExistence type="inferred from homology"/>
<dbReference type="SUPFAM" id="SSF51735">
    <property type="entry name" value="NAD(P)-binding Rossmann-fold domains"/>
    <property type="match status" value="1"/>
</dbReference>
<dbReference type="Gene3D" id="3.90.25.10">
    <property type="entry name" value="UDP-galactose 4-epimerase, domain 1"/>
    <property type="match status" value="1"/>
</dbReference>
<dbReference type="InterPro" id="IPR001509">
    <property type="entry name" value="Epimerase_deHydtase"/>
</dbReference>
<feature type="active site" description="Proton acceptor" evidence="4">
    <location>
        <position position="146"/>
    </location>
</feature>
<dbReference type="EC" id="5.1.3.20" evidence="4"/>
<evidence type="ECO:0000256" key="4">
    <source>
        <dbReference type="HAMAP-Rule" id="MF_01601"/>
    </source>
</evidence>
<comment type="caution">
    <text evidence="4">Lacks conserved residue(s) required for the propagation of feature annotation.</text>
</comment>
<comment type="similarity">
    <text evidence="4">Belongs to the NAD(P)-dependent epimerase/dehydratase family. HldD subfamily.</text>
</comment>
<dbReference type="InterPro" id="IPR011912">
    <property type="entry name" value="Heptose_epim"/>
</dbReference>
<feature type="binding site" evidence="4">
    <location>
        <position position="58"/>
    </location>
    <ligand>
        <name>NADP(+)</name>
        <dbReference type="ChEBI" id="CHEBI:58349"/>
    </ligand>
</feature>
<dbReference type="PANTHER" id="PTHR43103">
    <property type="entry name" value="NUCLEOSIDE-DIPHOSPHATE-SUGAR EPIMERASE"/>
    <property type="match status" value="1"/>
</dbReference>
<feature type="binding site" evidence="4">
    <location>
        <position position="150"/>
    </location>
    <ligand>
        <name>NADP(+)</name>
        <dbReference type="ChEBI" id="CHEBI:58349"/>
    </ligand>
</feature>
<feature type="domain" description="NAD-dependent epimerase/dehydratase" evidence="5">
    <location>
        <begin position="7"/>
        <end position="248"/>
    </location>
</feature>
<evidence type="ECO:0000256" key="3">
    <source>
        <dbReference type="ARBA" id="ARBA00023277"/>
    </source>
</evidence>
<organism evidence="6 7">
    <name type="scientific">Nemorincola caseinilytica</name>
    <dbReference type="NCBI Taxonomy" id="2054315"/>
    <lineage>
        <taxon>Bacteria</taxon>
        <taxon>Pseudomonadati</taxon>
        <taxon>Bacteroidota</taxon>
        <taxon>Chitinophagia</taxon>
        <taxon>Chitinophagales</taxon>
        <taxon>Chitinophagaceae</taxon>
        <taxon>Nemorincola</taxon>
    </lineage>
</organism>
<dbReference type="RefSeq" id="WP_345083615.1">
    <property type="nucleotide sequence ID" value="NZ_BAABFA010000018.1"/>
</dbReference>
<dbReference type="EMBL" id="BAABFA010000018">
    <property type="protein sequence ID" value="GAA4467908.1"/>
    <property type="molecule type" value="Genomic_DNA"/>
</dbReference>
<dbReference type="Gene3D" id="3.40.50.720">
    <property type="entry name" value="NAD(P)-binding Rossmann-like Domain"/>
    <property type="match status" value="1"/>
</dbReference>
<sequence>MQANDTILITGAAGFIGSYLVGYLNHAGYDNLILADDFSVEKKAPNLAGKRYLEKVHRDDLFAWLQANPGRVQYVFHLGARTDTTEMDYEVHRRLNLEYSQKLWAVCAANAIPLVYASSAATYGAGEHGYKDDHDVIYKLQPLNPYGVSKNEFDKWALQQPQQPPFWAGLKFFNVFGPNEYHKGRMASVIFHAYNTIQSTGKVKLFRSHHPAYKDGEQIRDFIYVQDVVQICVWLMQHRPANGLYNTGTGKARTFNDLVKAIFDTLQLPANIEYIDTPIDIRDKYQYFTEADMTKLRAAGYYAPFHTLEQGVREYVTTYLTTGRYL</sequence>
<feature type="binding site" evidence="4">
    <location>
        <begin position="15"/>
        <end position="16"/>
    </location>
    <ligand>
        <name>NADP(+)</name>
        <dbReference type="ChEBI" id="CHEBI:58349"/>
    </ligand>
</feature>
<dbReference type="Pfam" id="PF01370">
    <property type="entry name" value="Epimerase"/>
    <property type="match status" value="1"/>
</dbReference>
<comment type="subunit">
    <text evidence="4">Homopentamer.</text>
</comment>
<comment type="catalytic activity">
    <reaction evidence="4">
        <text>ADP-D-glycero-beta-D-manno-heptose = ADP-L-glycero-beta-D-manno-heptose</text>
        <dbReference type="Rhea" id="RHEA:17577"/>
        <dbReference type="ChEBI" id="CHEBI:59967"/>
        <dbReference type="ChEBI" id="CHEBI:61506"/>
        <dbReference type="EC" id="5.1.3.20"/>
    </reaction>
</comment>
<feature type="active site" description="Proton acceptor" evidence="4">
    <location>
        <position position="183"/>
    </location>
</feature>
<gene>
    <name evidence="6" type="primary">rfaD</name>
    <name evidence="4" type="synonym">hldD</name>
    <name evidence="6" type="ORF">GCM10023093_24510</name>
</gene>
<reference evidence="7" key="1">
    <citation type="journal article" date="2019" name="Int. J. Syst. Evol. Microbiol.">
        <title>The Global Catalogue of Microorganisms (GCM) 10K type strain sequencing project: providing services to taxonomists for standard genome sequencing and annotation.</title>
        <authorList>
            <consortium name="The Broad Institute Genomics Platform"/>
            <consortium name="The Broad Institute Genome Sequencing Center for Infectious Disease"/>
            <person name="Wu L."/>
            <person name="Ma J."/>
        </authorList>
    </citation>
    <scope>NUCLEOTIDE SEQUENCE [LARGE SCALE GENOMIC DNA]</scope>
    <source>
        <strain evidence="7">JCM 32105</strain>
    </source>
</reference>
<feature type="binding site" evidence="4">
    <location>
        <position position="185"/>
    </location>
    <ligand>
        <name>substrate</name>
    </ligand>
</feature>
<feature type="binding site" evidence="4">
    <location>
        <begin position="206"/>
        <end position="209"/>
    </location>
    <ligand>
        <name>substrate</name>
    </ligand>
</feature>
<feature type="binding site" evidence="4">
    <location>
        <position position="183"/>
    </location>
    <ligand>
        <name>NADP(+)</name>
        <dbReference type="ChEBI" id="CHEBI:58349"/>
    </ligand>
</feature>
<dbReference type="CDD" id="cd05248">
    <property type="entry name" value="ADP_GME_SDR_e"/>
    <property type="match status" value="1"/>
</dbReference>
<keyword evidence="1 4" id="KW-0521">NADP</keyword>
<keyword evidence="3 4" id="KW-0119">Carbohydrate metabolism</keyword>
<evidence type="ECO:0000256" key="2">
    <source>
        <dbReference type="ARBA" id="ARBA00023235"/>
    </source>
</evidence>
<accession>A0ABP8NMQ6</accession>
<comment type="function">
    <text evidence="4">Catalyzes the interconversion between ADP-D-glycero-beta-D-manno-heptose and ADP-L-glycero-beta-D-manno-heptose via an epimerization at carbon 6 of the heptose.</text>
</comment>
<comment type="domain">
    <text evidence="4">Contains a large N-terminal NADP-binding domain, and a smaller C-terminal substrate-binding domain.</text>
</comment>
<feature type="binding site" evidence="4">
    <location>
        <position position="220"/>
    </location>
    <ligand>
        <name>substrate</name>
    </ligand>
</feature>
<feature type="binding site" evidence="4">
    <location>
        <position position="175"/>
    </location>
    <ligand>
        <name>NADP(+)</name>
        <dbReference type="ChEBI" id="CHEBI:58349"/>
    </ligand>
</feature>
<evidence type="ECO:0000256" key="1">
    <source>
        <dbReference type="ARBA" id="ARBA00022857"/>
    </source>
</evidence>
<feature type="binding site" evidence="4">
    <location>
        <position position="43"/>
    </location>
    <ligand>
        <name>NADP(+)</name>
        <dbReference type="ChEBI" id="CHEBI:58349"/>
    </ligand>
</feature>
<keyword evidence="7" id="KW-1185">Reference proteome</keyword>